<comment type="caution">
    <text evidence="5">The sequence shown here is derived from an EMBL/GenBank/DDBJ whole genome shotgun (WGS) entry which is preliminary data.</text>
</comment>
<dbReference type="SUPFAM" id="SSF58104">
    <property type="entry name" value="Methyl-accepting chemotaxis protein (MCP) signaling domain"/>
    <property type="match status" value="1"/>
</dbReference>
<keyword evidence="3" id="KW-1133">Transmembrane helix</keyword>
<feature type="transmembrane region" description="Helical" evidence="3">
    <location>
        <begin position="89"/>
        <end position="122"/>
    </location>
</feature>
<sequence length="440" mass="45799">MTTPLAPPTSVPASGWLPKGVPLTEDVFLARHRVILGVATVQVPLLLLLVLLRGVGEVMVWLELAAVLPLLLLARLAGSQVVRSSTVSLALMLGASVLVHAGGGLTDLHISFYVFLVVVALYQSWAPFLTAVGYVALHHSAMALVAPDAVFSGHHAQEHPLPYAALHAAFLLAQAAALAFGWRFAEQAEAVRRSEALRAQQDRAQHLAVQAAEREQSAERQALRLEAGRARAADVAARMVEVEEAGATLSRDVATATGVLDDLRGSIGAIAAAAGQASATALDADSRSQESVDTMARLTGTMAEIEAIAVRINGVAAQTNLLALNATIEAARAGDAGRGFAVVAEEVKALARETSGATDEISRVVDVVRVEVSGTAAVVARIRAVMGEVVAAQRTIEEAVTEQTAATQEVSSAMCSATRQAERVAVELRHATAAATVVDG</sequence>
<gene>
    <name evidence="5" type="ORF">ACFOLH_14895</name>
</gene>
<evidence type="ECO:0000256" key="1">
    <source>
        <dbReference type="ARBA" id="ARBA00023224"/>
    </source>
</evidence>
<proteinExistence type="predicted"/>
<keyword evidence="3" id="KW-0812">Transmembrane</keyword>
<feature type="domain" description="Methyl-accepting transducer" evidence="4">
    <location>
        <begin position="196"/>
        <end position="439"/>
    </location>
</feature>
<keyword evidence="3" id="KW-0472">Membrane</keyword>
<keyword evidence="1 2" id="KW-0807">Transducer</keyword>
<dbReference type="PANTHER" id="PTHR32089">
    <property type="entry name" value="METHYL-ACCEPTING CHEMOTAXIS PROTEIN MCPB"/>
    <property type="match status" value="1"/>
</dbReference>
<evidence type="ECO:0000256" key="3">
    <source>
        <dbReference type="SAM" id="Phobius"/>
    </source>
</evidence>
<dbReference type="Gene3D" id="1.10.287.950">
    <property type="entry name" value="Methyl-accepting chemotaxis protein"/>
    <property type="match status" value="1"/>
</dbReference>
<reference evidence="6" key="1">
    <citation type="journal article" date="2019" name="Int. J. Syst. Evol. Microbiol.">
        <title>The Global Catalogue of Microorganisms (GCM) 10K type strain sequencing project: providing services to taxonomists for standard genome sequencing and annotation.</title>
        <authorList>
            <consortium name="The Broad Institute Genomics Platform"/>
            <consortium name="The Broad Institute Genome Sequencing Center for Infectious Disease"/>
            <person name="Wu L."/>
            <person name="Ma J."/>
        </authorList>
    </citation>
    <scope>NUCLEOTIDE SEQUENCE [LARGE SCALE GENOMIC DNA]</scope>
    <source>
        <strain evidence="6">NCAIM B.02333</strain>
    </source>
</reference>
<dbReference type="Pfam" id="PF00015">
    <property type="entry name" value="MCPsignal"/>
    <property type="match status" value="1"/>
</dbReference>
<dbReference type="Proteomes" id="UP001595685">
    <property type="component" value="Unassembled WGS sequence"/>
</dbReference>
<dbReference type="EMBL" id="JBHRWW010000011">
    <property type="protein sequence ID" value="MFC3689634.1"/>
    <property type="molecule type" value="Genomic_DNA"/>
</dbReference>
<evidence type="ECO:0000259" key="4">
    <source>
        <dbReference type="PROSITE" id="PS50111"/>
    </source>
</evidence>
<dbReference type="PROSITE" id="PS50111">
    <property type="entry name" value="CHEMOTAXIS_TRANSDUC_2"/>
    <property type="match status" value="1"/>
</dbReference>
<evidence type="ECO:0000313" key="5">
    <source>
        <dbReference type="EMBL" id="MFC3689634.1"/>
    </source>
</evidence>
<evidence type="ECO:0000313" key="6">
    <source>
        <dbReference type="Proteomes" id="UP001595685"/>
    </source>
</evidence>
<name>A0ABV7WIK6_9MICO</name>
<organism evidence="5 6">
    <name type="scientific">Aquipuribacter hungaricus</name>
    <dbReference type="NCBI Taxonomy" id="545624"/>
    <lineage>
        <taxon>Bacteria</taxon>
        <taxon>Bacillati</taxon>
        <taxon>Actinomycetota</taxon>
        <taxon>Actinomycetes</taxon>
        <taxon>Micrococcales</taxon>
        <taxon>Intrasporangiaceae</taxon>
        <taxon>Aquipuribacter</taxon>
    </lineage>
</organism>
<dbReference type="RefSeq" id="WP_340291275.1">
    <property type="nucleotide sequence ID" value="NZ_JBBEOI010000035.1"/>
</dbReference>
<feature type="transmembrane region" description="Helical" evidence="3">
    <location>
        <begin position="58"/>
        <end position="77"/>
    </location>
</feature>
<protein>
    <submittedName>
        <fullName evidence="5">Methyl-accepting chemotaxis protein</fullName>
    </submittedName>
</protein>
<dbReference type="PANTHER" id="PTHR32089:SF112">
    <property type="entry name" value="LYSOZYME-LIKE PROTEIN-RELATED"/>
    <property type="match status" value="1"/>
</dbReference>
<feature type="transmembrane region" description="Helical" evidence="3">
    <location>
        <begin position="34"/>
        <end position="52"/>
    </location>
</feature>
<keyword evidence="6" id="KW-1185">Reference proteome</keyword>
<accession>A0ABV7WIK6</accession>
<dbReference type="SMART" id="SM00283">
    <property type="entry name" value="MA"/>
    <property type="match status" value="1"/>
</dbReference>
<evidence type="ECO:0000256" key="2">
    <source>
        <dbReference type="PROSITE-ProRule" id="PRU00284"/>
    </source>
</evidence>
<feature type="transmembrane region" description="Helical" evidence="3">
    <location>
        <begin position="163"/>
        <end position="185"/>
    </location>
</feature>
<dbReference type="InterPro" id="IPR004089">
    <property type="entry name" value="MCPsignal_dom"/>
</dbReference>